<feature type="domain" description="EamA" evidence="7">
    <location>
        <begin position="10"/>
        <end position="141"/>
    </location>
</feature>
<dbReference type="PANTHER" id="PTHR32322">
    <property type="entry name" value="INNER MEMBRANE TRANSPORTER"/>
    <property type="match status" value="1"/>
</dbReference>
<dbReference type="GeneID" id="78363605"/>
<feature type="transmembrane region" description="Helical" evidence="6">
    <location>
        <begin position="68"/>
        <end position="89"/>
    </location>
</feature>
<protein>
    <submittedName>
        <fullName evidence="8">EamA family transporter</fullName>
    </submittedName>
</protein>
<dbReference type="InterPro" id="IPR037185">
    <property type="entry name" value="EmrE-like"/>
</dbReference>
<dbReference type="RefSeq" id="WP_066591822.1">
    <property type="nucleotide sequence ID" value="NZ_CAJTBZ010000059.1"/>
</dbReference>
<evidence type="ECO:0000259" key="7">
    <source>
        <dbReference type="Pfam" id="PF00892"/>
    </source>
</evidence>
<feature type="transmembrane region" description="Helical" evidence="6">
    <location>
        <begin position="191"/>
        <end position="209"/>
    </location>
</feature>
<comment type="subcellular location">
    <subcellularLocation>
        <location evidence="1">Membrane</location>
        <topology evidence="1">Multi-pass membrane protein</topology>
    </subcellularLocation>
</comment>
<comment type="similarity">
    <text evidence="2">Belongs to the EamA transporter family.</text>
</comment>
<proteinExistence type="inferred from homology"/>
<evidence type="ECO:0000256" key="5">
    <source>
        <dbReference type="ARBA" id="ARBA00023136"/>
    </source>
</evidence>
<evidence type="ECO:0000256" key="4">
    <source>
        <dbReference type="ARBA" id="ARBA00022989"/>
    </source>
</evidence>
<reference evidence="9" key="1">
    <citation type="submission" date="2017-05" db="EMBL/GenBank/DDBJ databases">
        <title>Improved OligoMM genomes.</title>
        <authorList>
            <person name="Garzetti D."/>
        </authorList>
    </citation>
    <scope>NUCLEOTIDE SEQUENCE [LARGE SCALE GENOMIC DNA]</scope>
    <source>
        <strain evidence="9">YL45</strain>
    </source>
</reference>
<accession>A0A227KPY1</accession>
<dbReference type="InterPro" id="IPR050638">
    <property type="entry name" value="AA-Vitamin_Transporters"/>
</dbReference>
<dbReference type="Proteomes" id="UP000214610">
    <property type="component" value="Unassembled WGS sequence"/>
</dbReference>
<sequence>MQFNLSAKKATLLGCTAPITWGLSVSFIKGITDYLGVGRGLAITYTLSFIIVFFLFGLPNLKKIPWKYYFCGLGSAITCSMSFAFSLALSKGGTQAMEVGMINYLWPSLTILFAVIFNHQKAKWWLGIGMLGAIYGICIVLSGNVLVDFKGMYFHILENPLSYFLGLTAAISWAAYSNFTKAWSRGENPTVLVFAADVIIFNVLNLSGVEVPKDFTWFGLGIAVLAALVLGFAYGFWTIGVQKGNITILSIVSYFTPVLSCVFASIFIGAQLTGAFWIGVGMVVVASFICWRATI</sequence>
<dbReference type="InterPro" id="IPR000620">
    <property type="entry name" value="EamA_dom"/>
</dbReference>
<dbReference type="GO" id="GO:0016020">
    <property type="term" value="C:membrane"/>
    <property type="evidence" value="ECO:0007669"/>
    <property type="project" value="UniProtKB-SubCell"/>
</dbReference>
<evidence type="ECO:0000256" key="2">
    <source>
        <dbReference type="ARBA" id="ARBA00007362"/>
    </source>
</evidence>
<evidence type="ECO:0000256" key="3">
    <source>
        <dbReference type="ARBA" id="ARBA00022692"/>
    </source>
</evidence>
<dbReference type="AlphaFoldDB" id="A0A227KPY1"/>
<dbReference type="Pfam" id="PF00892">
    <property type="entry name" value="EamA"/>
    <property type="match status" value="2"/>
</dbReference>
<comment type="caution">
    <text evidence="8">The sequence shown here is derived from an EMBL/GenBank/DDBJ whole genome shotgun (WGS) entry which is preliminary data.</text>
</comment>
<feature type="domain" description="EamA" evidence="7">
    <location>
        <begin position="162"/>
        <end position="289"/>
    </location>
</feature>
<keyword evidence="5 6" id="KW-0472">Membrane</keyword>
<name>A0A227KPY1_9BURK</name>
<keyword evidence="9" id="KW-1185">Reference proteome</keyword>
<dbReference type="NCBIfam" id="NF008676">
    <property type="entry name" value="PRK11689.1"/>
    <property type="match status" value="1"/>
</dbReference>
<dbReference type="SUPFAM" id="SSF103481">
    <property type="entry name" value="Multidrug resistance efflux transporter EmrE"/>
    <property type="match status" value="2"/>
</dbReference>
<feature type="transmembrane region" description="Helical" evidence="6">
    <location>
        <begin position="215"/>
        <end position="236"/>
    </location>
</feature>
<feature type="transmembrane region" description="Helical" evidence="6">
    <location>
        <begin position="101"/>
        <end position="117"/>
    </location>
</feature>
<dbReference type="EMBL" id="NHMP01000002">
    <property type="protein sequence ID" value="OXE50322.1"/>
    <property type="molecule type" value="Genomic_DNA"/>
</dbReference>
<feature type="transmembrane region" description="Helical" evidence="6">
    <location>
        <begin position="124"/>
        <end position="146"/>
    </location>
</feature>
<dbReference type="PANTHER" id="PTHR32322:SF2">
    <property type="entry name" value="EAMA DOMAIN-CONTAINING PROTEIN"/>
    <property type="match status" value="1"/>
</dbReference>
<evidence type="ECO:0000313" key="8">
    <source>
        <dbReference type="EMBL" id="OXE50322.1"/>
    </source>
</evidence>
<evidence type="ECO:0000256" key="1">
    <source>
        <dbReference type="ARBA" id="ARBA00004141"/>
    </source>
</evidence>
<gene>
    <name evidence="8" type="ORF">ADH67_04880</name>
</gene>
<feature type="transmembrane region" description="Helical" evidence="6">
    <location>
        <begin position="248"/>
        <end position="268"/>
    </location>
</feature>
<evidence type="ECO:0000313" key="9">
    <source>
        <dbReference type="Proteomes" id="UP000214610"/>
    </source>
</evidence>
<organism evidence="8 9">
    <name type="scientific">Turicimonas muris</name>
    <dbReference type="NCBI Taxonomy" id="1796652"/>
    <lineage>
        <taxon>Bacteria</taxon>
        <taxon>Pseudomonadati</taxon>
        <taxon>Pseudomonadota</taxon>
        <taxon>Betaproteobacteria</taxon>
        <taxon>Burkholderiales</taxon>
        <taxon>Sutterellaceae</taxon>
        <taxon>Turicimonas</taxon>
    </lineage>
</organism>
<feature type="transmembrane region" description="Helical" evidence="6">
    <location>
        <begin position="161"/>
        <end position="179"/>
    </location>
</feature>
<feature type="transmembrane region" description="Helical" evidence="6">
    <location>
        <begin position="42"/>
        <end position="61"/>
    </location>
</feature>
<keyword evidence="4 6" id="KW-1133">Transmembrane helix</keyword>
<evidence type="ECO:0000256" key="6">
    <source>
        <dbReference type="SAM" id="Phobius"/>
    </source>
</evidence>
<feature type="transmembrane region" description="Helical" evidence="6">
    <location>
        <begin position="274"/>
        <end position="294"/>
    </location>
</feature>
<keyword evidence="3 6" id="KW-0812">Transmembrane</keyword>